<evidence type="ECO:0000256" key="1">
    <source>
        <dbReference type="SAM" id="MobiDB-lite"/>
    </source>
</evidence>
<dbReference type="HOGENOM" id="CLU_2629070_0_0_1"/>
<keyword evidence="3" id="KW-1185">Reference proteome</keyword>
<evidence type="ECO:0000313" key="2">
    <source>
        <dbReference type="EMBL" id="ERN00473.1"/>
    </source>
</evidence>
<proteinExistence type="predicted"/>
<name>W1NXU4_AMBTC</name>
<feature type="non-terminal residue" evidence="2">
    <location>
        <position position="79"/>
    </location>
</feature>
<protein>
    <submittedName>
        <fullName evidence="2">Uncharacterized protein</fullName>
    </submittedName>
</protein>
<feature type="region of interest" description="Disordered" evidence="1">
    <location>
        <begin position="1"/>
        <end position="32"/>
    </location>
</feature>
<reference evidence="3" key="1">
    <citation type="journal article" date="2013" name="Science">
        <title>The Amborella genome and the evolution of flowering plants.</title>
        <authorList>
            <consortium name="Amborella Genome Project"/>
        </authorList>
    </citation>
    <scope>NUCLEOTIDE SEQUENCE [LARGE SCALE GENOMIC DNA]</scope>
</reference>
<gene>
    <name evidence="2" type="ORF">AMTR_s00346p00012120</name>
</gene>
<sequence>MEVKIPNPKSAIKGNRESIEAEGSWARRKRDGKQVEREEEISQVFNQKQMLDLSLGAKRIRCLKRGRECRMERPELEAR</sequence>
<accession>W1NXU4</accession>
<dbReference type="Proteomes" id="UP000017836">
    <property type="component" value="Unassembled WGS sequence"/>
</dbReference>
<evidence type="ECO:0000313" key="3">
    <source>
        <dbReference type="Proteomes" id="UP000017836"/>
    </source>
</evidence>
<dbReference type="EMBL" id="KI394896">
    <property type="protein sequence ID" value="ERN00473.1"/>
    <property type="molecule type" value="Genomic_DNA"/>
</dbReference>
<organism evidence="2 3">
    <name type="scientific">Amborella trichopoda</name>
    <dbReference type="NCBI Taxonomy" id="13333"/>
    <lineage>
        <taxon>Eukaryota</taxon>
        <taxon>Viridiplantae</taxon>
        <taxon>Streptophyta</taxon>
        <taxon>Embryophyta</taxon>
        <taxon>Tracheophyta</taxon>
        <taxon>Spermatophyta</taxon>
        <taxon>Magnoliopsida</taxon>
        <taxon>Amborellales</taxon>
        <taxon>Amborellaceae</taxon>
        <taxon>Amborella</taxon>
    </lineage>
</organism>
<dbReference type="AlphaFoldDB" id="W1NXU4"/>